<feature type="compositionally biased region" description="Acidic residues" evidence="1">
    <location>
        <begin position="80"/>
        <end position="95"/>
    </location>
</feature>
<feature type="compositionally biased region" description="Basic residues" evidence="1">
    <location>
        <begin position="201"/>
        <end position="211"/>
    </location>
</feature>
<comment type="caution">
    <text evidence="2">The sequence shown here is derived from an EMBL/GenBank/DDBJ whole genome shotgun (WGS) entry which is preliminary data.</text>
</comment>
<organism evidence="2 3">
    <name type="scientific">Epichloe bromicola</name>
    <dbReference type="NCBI Taxonomy" id="79588"/>
    <lineage>
        <taxon>Eukaryota</taxon>
        <taxon>Fungi</taxon>
        <taxon>Dikarya</taxon>
        <taxon>Ascomycota</taxon>
        <taxon>Pezizomycotina</taxon>
        <taxon>Sordariomycetes</taxon>
        <taxon>Hypocreomycetidae</taxon>
        <taxon>Hypocreales</taxon>
        <taxon>Clavicipitaceae</taxon>
        <taxon>Epichloe</taxon>
    </lineage>
</organism>
<accession>A0ABQ0CKW3</accession>
<feature type="compositionally biased region" description="Polar residues" evidence="1">
    <location>
        <begin position="53"/>
        <end position="68"/>
    </location>
</feature>
<evidence type="ECO:0000313" key="3">
    <source>
        <dbReference type="Proteomes" id="UP001562357"/>
    </source>
</evidence>
<dbReference type="InterPro" id="IPR018555">
    <property type="entry name" value="C630.06c-like"/>
</dbReference>
<sequence length="280" mass="31173">MFELPEAKRVRREELYASDADSWSDAVEETIDSHLEARLNAQIAKSLGLDAQKTGQQSEQPELLQTSHLPPIRAGSNETADTDADDEHDNGDLGEFEFRLFSSAAPAKVTLEDESARPREGALAYPRPSSFYAVRSIPDKLRSEYRFAAVSGEEVILGSHRPSWGSDHAWKVTRTTVTRKARAGEKDGVSTHVDGDDGGGRRKRPGKRRRITDRQKARAQREGEVAEKKKAVEKEEQLREKKKKLNRLKKLRKRAKSKEMKAGEQGNSDGDSGDAHAASN</sequence>
<feature type="region of interest" description="Disordered" evidence="1">
    <location>
        <begin position="177"/>
        <end position="280"/>
    </location>
</feature>
<proteinExistence type="predicted"/>
<name>A0ABQ0CKW3_9HYPO</name>
<feature type="compositionally biased region" description="Basic and acidic residues" evidence="1">
    <location>
        <begin position="212"/>
        <end position="239"/>
    </location>
</feature>
<dbReference type="Pfam" id="PF09428">
    <property type="entry name" value="DUF2011"/>
    <property type="match status" value="1"/>
</dbReference>
<protein>
    <submittedName>
        <fullName evidence="2">Uncharacterized protein</fullName>
    </submittedName>
</protein>
<dbReference type="EMBL" id="BAAFGZ010000066">
    <property type="protein sequence ID" value="GAB0134089.1"/>
    <property type="molecule type" value="Genomic_DNA"/>
</dbReference>
<gene>
    <name evidence="2" type="primary">g2474</name>
    <name evidence="2" type="ORF">EsDP_00002474</name>
</gene>
<reference evidence="3" key="1">
    <citation type="submission" date="2024-06" db="EMBL/GenBank/DDBJ databases">
        <title>Draft Genome Sequences of Epichloe bromicola Strains Isolated from Elymus ciliaris.</title>
        <authorList>
            <consortium name="Epichloe bromicola genome sequencing consortium"/>
            <person name="Miura A."/>
            <person name="Imano S."/>
            <person name="Ashida A."/>
            <person name="Sato I."/>
            <person name="Chiba S."/>
            <person name="Tanaka A."/>
            <person name="Camagna M."/>
            <person name="Takemoto D."/>
        </authorList>
    </citation>
    <scope>NUCLEOTIDE SEQUENCE [LARGE SCALE GENOMIC DNA]</scope>
    <source>
        <strain evidence="3">DP</strain>
    </source>
</reference>
<feature type="compositionally biased region" description="Basic and acidic residues" evidence="1">
    <location>
        <begin position="182"/>
        <end position="200"/>
    </location>
</feature>
<evidence type="ECO:0000256" key="1">
    <source>
        <dbReference type="SAM" id="MobiDB-lite"/>
    </source>
</evidence>
<feature type="region of interest" description="Disordered" evidence="1">
    <location>
        <begin position="50"/>
        <end position="95"/>
    </location>
</feature>
<dbReference type="Proteomes" id="UP001562357">
    <property type="component" value="Unassembled WGS sequence"/>
</dbReference>
<keyword evidence="3" id="KW-1185">Reference proteome</keyword>
<feature type="compositionally biased region" description="Basic residues" evidence="1">
    <location>
        <begin position="240"/>
        <end position="256"/>
    </location>
</feature>
<evidence type="ECO:0000313" key="2">
    <source>
        <dbReference type="EMBL" id="GAB0134089.1"/>
    </source>
</evidence>